<keyword evidence="2" id="KW-1185">Reference proteome</keyword>
<dbReference type="Proteomes" id="UP000198757">
    <property type="component" value="Unassembled WGS sequence"/>
</dbReference>
<accession>A0A1G6L7Z9</accession>
<sequence>MLFGIREDGFTMILKCKAYPEQPHRAILRLPACAFALADYHRGVSIDICANP</sequence>
<dbReference type="EMBL" id="FMZO01000002">
    <property type="protein sequence ID" value="SDC39263.1"/>
    <property type="molecule type" value="Genomic_DNA"/>
</dbReference>
<reference evidence="2" key="1">
    <citation type="submission" date="2016-10" db="EMBL/GenBank/DDBJ databases">
        <authorList>
            <person name="Varghese N."/>
            <person name="Submissions S."/>
        </authorList>
    </citation>
    <scope>NUCLEOTIDE SEQUENCE [LARGE SCALE GENOMIC DNA]</scope>
    <source>
        <strain evidence="2">DSM 25811 / CCM 8410 / LMG 26954 / E90</strain>
    </source>
</reference>
<dbReference type="AlphaFoldDB" id="A0A1G6L7Z9"/>
<evidence type="ECO:0000313" key="2">
    <source>
        <dbReference type="Proteomes" id="UP000198757"/>
    </source>
</evidence>
<organism evidence="1 2">
    <name type="scientific">Niabella drilacis (strain DSM 25811 / CCM 8410 / CCUG 62505 / LMG 26954 / E90)</name>
    <dbReference type="NCBI Taxonomy" id="1285928"/>
    <lineage>
        <taxon>Bacteria</taxon>
        <taxon>Pseudomonadati</taxon>
        <taxon>Bacteroidota</taxon>
        <taxon>Chitinophagia</taxon>
        <taxon>Chitinophagales</taxon>
        <taxon>Chitinophagaceae</taxon>
        <taxon>Niabella</taxon>
    </lineage>
</organism>
<evidence type="ECO:0000313" key="1">
    <source>
        <dbReference type="EMBL" id="SDC39263.1"/>
    </source>
</evidence>
<proteinExistence type="predicted"/>
<protein>
    <submittedName>
        <fullName evidence="1">Uncharacterized protein</fullName>
    </submittedName>
</protein>
<name>A0A1G6L7Z9_NIADE</name>
<gene>
    <name evidence="1" type="ORF">SAMN04487894_102249</name>
</gene>